<dbReference type="InterPro" id="IPR048062">
    <property type="entry name" value="SE1832-like"/>
</dbReference>
<dbReference type="NCBIfam" id="NF040877">
    <property type="entry name" value="SE1832_fam"/>
    <property type="match status" value="1"/>
</dbReference>
<comment type="caution">
    <text evidence="2">The sequence shown here is derived from an EMBL/GenBank/DDBJ whole genome shotgun (WGS) entry which is preliminary data.</text>
</comment>
<sequence>MSRKEIQEQIDQLKMDYIRIQGDLDKLEAVGGRVSPLEKTLERMESELSKLRDQLANIEE</sequence>
<accession>A0A841Q662</accession>
<dbReference type="EMBL" id="JACHGH010000006">
    <property type="protein sequence ID" value="MBB6453865.1"/>
    <property type="molecule type" value="Genomic_DNA"/>
</dbReference>
<dbReference type="Proteomes" id="UP000581688">
    <property type="component" value="Unassembled WGS sequence"/>
</dbReference>
<evidence type="ECO:0000313" key="3">
    <source>
        <dbReference type="Proteomes" id="UP000581688"/>
    </source>
</evidence>
<name>A0A841Q662_9BACI</name>
<evidence type="ECO:0000256" key="1">
    <source>
        <dbReference type="SAM" id="Coils"/>
    </source>
</evidence>
<dbReference type="AlphaFoldDB" id="A0A841Q662"/>
<reference evidence="2 3" key="1">
    <citation type="submission" date="2020-08" db="EMBL/GenBank/DDBJ databases">
        <title>Genomic Encyclopedia of Type Strains, Phase IV (KMG-IV): sequencing the most valuable type-strain genomes for metagenomic binning, comparative biology and taxonomic classification.</title>
        <authorList>
            <person name="Goeker M."/>
        </authorList>
    </citation>
    <scope>NUCLEOTIDE SEQUENCE [LARGE SCALE GENOMIC DNA]</scope>
    <source>
        <strain evidence="2 3">DSM 19612</strain>
    </source>
</reference>
<keyword evidence="3" id="KW-1185">Reference proteome</keyword>
<dbReference type="RefSeq" id="WP_174496592.1">
    <property type="nucleotide sequence ID" value="NZ_CADDWK010000008.1"/>
</dbReference>
<feature type="coiled-coil region" evidence="1">
    <location>
        <begin position="3"/>
        <end position="54"/>
    </location>
</feature>
<evidence type="ECO:0000313" key="2">
    <source>
        <dbReference type="EMBL" id="MBB6453865.1"/>
    </source>
</evidence>
<gene>
    <name evidence="2" type="ORF">HNQ94_002316</name>
</gene>
<proteinExistence type="predicted"/>
<protein>
    <submittedName>
        <fullName evidence="2">Chromosome segregation ATPase</fullName>
    </submittedName>
</protein>
<keyword evidence="1" id="KW-0175">Coiled coil</keyword>
<organism evidence="2 3">
    <name type="scientific">Salirhabdus euzebyi</name>
    <dbReference type="NCBI Taxonomy" id="394506"/>
    <lineage>
        <taxon>Bacteria</taxon>
        <taxon>Bacillati</taxon>
        <taxon>Bacillota</taxon>
        <taxon>Bacilli</taxon>
        <taxon>Bacillales</taxon>
        <taxon>Bacillaceae</taxon>
        <taxon>Salirhabdus</taxon>
    </lineage>
</organism>